<evidence type="ECO:0000313" key="1">
    <source>
        <dbReference type="EMBL" id="EGE05175.1"/>
    </source>
</evidence>
<reference evidence="2" key="1">
    <citation type="journal article" date="2012" name="MBio">
        <title>Comparative genome analysis of Trichophyton rubrum and related dermatophytes reveals candidate genes involved in infection.</title>
        <authorList>
            <person name="Martinez D.A."/>
            <person name="Oliver B.G."/>
            <person name="Graeser Y."/>
            <person name="Goldberg J.M."/>
            <person name="Li W."/>
            <person name="Martinez-Rossi N.M."/>
            <person name="Monod M."/>
            <person name="Shelest E."/>
            <person name="Barton R.C."/>
            <person name="Birch E."/>
            <person name="Brakhage A.A."/>
            <person name="Chen Z."/>
            <person name="Gurr S.J."/>
            <person name="Heiman D."/>
            <person name="Heitman J."/>
            <person name="Kosti I."/>
            <person name="Rossi A."/>
            <person name="Saif S."/>
            <person name="Samalova M."/>
            <person name="Saunders C.W."/>
            <person name="Shea T."/>
            <person name="Summerbell R.C."/>
            <person name="Xu J."/>
            <person name="Young S."/>
            <person name="Zeng Q."/>
            <person name="Birren B.W."/>
            <person name="Cuomo C.A."/>
            <person name="White T.C."/>
        </authorList>
    </citation>
    <scope>NUCLEOTIDE SEQUENCE [LARGE SCALE GENOMIC DNA]</scope>
    <source>
        <strain evidence="2">ATCC MYA-4606 / CBS 127.97</strain>
    </source>
</reference>
<dbReference type="VEuPathDB" id="FungiDB:TEQG_04193"/>
<dbReference type="Proteomes" id="UP000009169">
    <property type="component" value="Unassembled WGS sequence"/>
</dbReference>
<protein>
    <submittedName>
        <fullName evidence="1">Uncharacterized protein</fullName>
    </submittedName>
</protein>
<name>F2PTF7_TRIEC</name>
<dbReference type="AlphaFoldDB" id="F2PTF7"/>
<keyword evidence="2" id="KW-1185">Reference proteome</keyword>
<dbReference type="HOGENOM" id="CLU_2238515_0_0_1"/>
<evidence type="ECO:0000313" key="2">
    <source>
        <dbReference type="Proteomes" id="UP000009169"/>
    </source>
</evidence>
<gene>
    <name evidence="1" type="ORF">TEQG_04193</name>
</gene>
<proteinExistence type="predicted"/>
<dbReference type="EMBL" id="DS995737">
    <property type="protein sequence ID" value="EGE05175.1"/>
    <property type="molecule type" value="Genomic_DNA"/>
</dbReference>
<sequence length="105" mass="11541">MGNDVGCQERNGGINPQHGYWIARQHVLASGSSVSLTEYVIPGSNAERLPDREDDAALREHVCRERGWAWEQGGDSYKGTKQDCQSSYNRFSAKKALVASCPRGA</sequence>
<organism evidence="1 2">
    <name type="scientific">Trichophyton equinum (strain ATCC MYA-4606 / CBS 127.97)</name>
    <name type="common">Horse ringworm fungus</name>
    <dbReference type="NCBI Taxonomy" id="559882"/>
    <lineage>
        <taxon>Eukaryota</taxon>
        <taxon>Fungi</taxon>
        <taxon>Dikarya</taxon>
        <taxon>Ascomycota</taxon>
        <taxon>Pezizomycotina</taxon>
        <taxon>Eurotiomycetes</taxon>
        <taxon>Eurotiomycetidae</taxon>
        <taxon>Onygenales</taxon>
        <taxon>Arthrodermataceae</taxon>
        <taxon>Trichophyton</taxon>
    </lineage>
</organism>
<accession>F2PTF7</accession>